<dbReference type="AlphaFoldDB" id="A0A6P7GHJ3"/>
<gene>
    <name evidence="2" type="primary">LOC114338891</name>
</gene>
<dbReference type="InParanoid" id="A0A6P7GHJ3"/>
<organism evidence="2">
    <name type="scientific">Diabrotica virgifera virgifera</name>
    <name type="common">western corn rootworm</name>
    <dbReference type="NCBI Taxonomy" id="50390"/>
    <lineage>
        <taxon>Eukaryota</taxon>
        <taxon>Metazoa</taxon>
        <taxon>Ecdysozoa</taxon>
        <taxon>Arthropoda</taxon>
        <taxon>Hexapoda</taxon>
        <taxon>Insecta</taxon>
        <taxon>Pterygota</taxon>
        <taxon>Neoptera</taxon>
        <taxon>Endopterygota</taxon>
        <taxon>Coleoptera</taxon>
        <taxon>Polyphaga</taxon>
        <taxon>Cucujiformia</taxon>
        <taxon>Chrysomeloidea</taxon>
        <taxon>Chrysomelidae</taxon>
        <taxon>Galerucinae</taxon>
        <taxon>Diabroticina</taxon>
        <taxon>Diabroticites</taxon>
        <taxon>Diabrotica</taxon>
    </lineage>
</organism>
<reference evidence="2" key="1">
    <citation type="submission" date="2025-08" db="UniProtKB">
        <authorList>
            <consortium name="RefSeq"/>
        </authorList>
    </citation>
    <scope>IDENTIFICATION</scope>
    <source>
        <tissue evidence="2">Whole insect</tissue>
    </source>
</reference>
<dbReference type="Pfam" id="PF13843">
    <property type="entry name" value="DDE_Tnp_1_7"/>
    <property type="match status" value="1"/>
</dbReference>
<evidence type="ECO:0000259" key="1">
    <source>
        <dbReference type="Pfam" id="PF13843"/>
    </source>
</evidence>
<dbReference type="InterPro" id="IPR029526">
    <property type="entry name" value="PGBD"/>
</dbReference>
<protein>
    <submittedName>
        <fullName evidence="2">Uncharacterized protein LOC114338891</fullName>
    </submittedName>
</protein>
<evidence type="ECO:0000313" key="2">
    <source>
        <dbReference type="RefSeq" id="XP_028145322.1"/>
    </source>
</evidence>
<proteinExistence type="predicted"/>
<name>A0A6P7GHJ3_DIAVI</name>
<sequence>MMFQILSTWDDDDGWESDEISREQRNNDILDVTIDKNNGNENEPENSDVEDVDLADEEERLGLIVNGENMGENDKDELKRNQTNFEKEHGLNDKSKINWIQGENVQYETRNVHWHSTVPTTPVVDLPPRVEFFTKYIPDEILQQMADMTNLYGTQKNMARFPPTNLEEIKTFIGVHIVMGNLQFPRVCMYWHRSMGIPLVKDSLSLSRFYKLRQTIHLVDILSRNEDNKDRLWKVRCLYESVRKRCHQLPLETTCVSMSK</sequence>
<feature type="domain" description="PiggyBac transposable element-derived protein" evidence="1">
    <location>
        <begin position="130"/>
        <end position="249"/>
    </location>
</feature>
<dbReference type="PANTHER" id="PTHR47272:SF1">
    <property type="entry name" value="PIGGYBAC TRANSPOSABLE ELEMENT-DERIVED PROTEIN 3-LIKE"/>
    <property type="match status" value="1"/>
</dbReference>
<accession>A0A6P7GHJ3</accession>
<dbReference type="RefSeq" id="XP_028145322.1">
    <property type="nucleotide sequence ID" value="XM_028289521.1"/>
</dbReference>
<dbReference type="PANTHER" id="PTHR47272">
    <property type="entry name" value="DDE_TNP_1_7 DOMAIN-CONTAINING PROTEIN"/>
    <property type="match status" value="1"/>
</dbReference>